<dbReference type="InterPro" id="IPR029062">
    <property type="entry name" value="Class_I_gatase-like"/>
</dbReference>
<dbReference type="CDD" id="cd03139">
    <property type="entry name" value="GATase1_PfpI_2"/>
    <property type="match status" value="1"/>
</dbReference>
<dbReference type="Gene3D" id="3.40.50.880">
    <property type="match status" value="1"/>
</dbReference>
<keyword evidence="1" id="KW-0802">TPR repeat</keyword>
<protein>
    <submittedName>
        <fullName evidence="3">DJ-1/PfpI family protein</fullName>
    </submittedName>
</protein>
<dbReference type="SUPFAM" id="SSF48452">
    <property type="entry name" value="TPR-like"/>
    <property type="match status" value="1"/>
</dbReference>
<evidence type="ECO:0000259" key="2">
    <source>
        <dbReference type="Pfam" id="PF01965"/>
    </source>
</evidence>
<evidence type="ECO:0000313" key="3">
    <source>
        <dbReference type="EMBL" id="MBK9982999.1"/>
    </source>
</evidence>
<accession>A0A9D7SY88</accession>
<dbReference type="InterPro" id="IPR002818">
    <property type="entry name" value="DJ-1/PfpI"/>
</dbReference>
<evidence type="ECO:0000256" key="1">
    <source>
        <dbReference type="PROSITE-ProRule" id="PRU00339"/>
    </source>
</evidence>
<comment type="caution">
    <text evidence="3">The sequence shown here is derived from an EMBL/GenBank/DDBJ whole genome shotgun (WGS) entry which is preliminary data.</text>
</comment>
<gene>
    <name evidence="3" type="ORF">IPP15_11350</name>
</gene>
<dbReference type="Pfam" id="PF01965">
    <property type="entry name" value="DJ-1_PfpI"/>
    <property type="match status" value="1"/>
</dbReference>
<dbReference type="Proteomes" id="UP000808337">
    <property type="component" value="Unassembled WGS sequence"/>
</dbReference>
<dbReference type="Pfam" id="PF13181">
    <property type="entry name" value="TPR_8"/>
    <property type="match status" value="1"/>
</dbReference>
<organism evidence="3 4">
    <name type="scientific">Candidatus Opimibacter skivensis</name>
    <dbReference type="NCBI Taxonomy" id="2982028"/>
    <lineage>
        <taxon>Bacteria</taxon>
        <taxon>Pseudomonadati</taxon>
        <taxon>Bacteroidota</taxon>
        <taxon>Saprospiria</taxon>
        <taxon>Saprospirales</taxon>
        <taxon>Saprospiraceae</taxon>
        <taxon>Candidatus Opimibacter</taxon>
    </lineage>
</organism>
<dbReference type="GO" id="GO:0006355">
    <property type="term" value="P:regulation of DNA-templated transcription"/>
    <property type="evidence" value="ECO:0007669"/>
    <property type="project" value="TreeGrafter"/>
</dbReference>
<dbReference type="PROSITE" id="PS50005">
    <property type="entry name" value="TPR"/>
    <property type="match status" value="1"/>
</dbReference>
<dbReference type="SUPFAM" id="SSF52317">
    <property type="entry name" value="Class I glutamine amidotransferase-like"/>
    <property type="match status" value="1"/>
</dbReference>
<dbReference type="PANTHER" id="PTHR43130">
    <property type="entry name" value="ARAC-FAMILY TRANSCRIPTIONAL REGULATOR"/>
    <property type="match status" value="1"/>
</dbReference>
<proteinExistence type="predicted"/>
<dbReference type="InterPro" id="IPR019734">
    <property type="entry name" value="TPR_rpt"/>
</dbReference>
<dbReference type="AlphaFoldDB" id="A0A9D7SY88"/>
<dbReference type="InterPro" id="IPR052158">
    <property type="entry name" value="INH-QAR"/>
</dbReference>
<reference evidence="3 4" key="1">
    <citation type="submission" date="2020-10" db="EMBL/GenBank/DDBJ databases">
        <title>Connecting structure to function with the recovery of over 1000 high-quality activated sludge metagenome-assembled genomes encoding full-length rRNA genes using long-read sequencing.</title>
        <authorList>
            <person name="Singleton C.M."/>
            <person name="Petriglieri F."/>
            <person name="Kristensen J.M."/>
            <person name="Kirkegaard R.H."/>
            <person name="Michaelsen T.Y."/>
            <person name="Andersen M.H."/>
            <person name="Karst S.M."/>
            <person name="Dueholm M.S."/>
            <person name="Nielsen P.H."/>
            <person name="Albertsen M."/>
        </authorList>
    </citation>
    <scope>NUCLEOTIDE SEQUENCE [LARGE SCALE GENOMIC DNA]</scope>
    <source>
        <strain evidence="3">Ribe_18-Q3-R11-54_MAXAC.273</strain>
    </source>
</reference>
<dbReference type="SMART" id="SM00028">
    <property type="entry name" value="TPR"/>
    <property type="match status" value="2"/>
</dbReference>
<dbReference type="PANTHER" id="PTHR43130:SF14">
    <property type="entry name" value="DJ-1_PFPI DOMAIN-CONTAINING PROTEIN"/>
    <property type="match status" value="1"/>
</dbReference>
<feature type="repeat" description="TPR" evidence="1">
    <location>
        <begin position="368"/>
        <end position="401"/>
    </location>
</feature>
<evidence type="ECO:0000313" key="4">
    <source>
        <dbReference type="Proteomes" id="UP000808337"/>
    </source>
</evidence>
<sequence length="415" mass="45616">MKHIKPNFQRTILFVTFVLISSISISAQGKSTYNVAIFIYQNVELLDFAGPTEVFASTSGFKVYTVSVDGKDILSQGLVTVKPQYSIDNAPAPDIIVFPGGDSGPSSKDPKVLKWAQTKSSAGTLIMTVCTGAFILANADMLDDLSVTTHHSALVSLQNKVPSATVLSLTRFVDNGNIVTTAGVSAGIDGALHMVARIKGVEVSKATAHYMEYDKWNPEDGKTVYQNPYLSNQGNFTKDTPIPFEGEIVDVSRKWQEEGSYQSSTLLLDKGIKWYPNSGAMYNLLSHAYTKLGKPAPMVESSFMKIIDAGNFDEALDIFNKTQKSFPGWKIFSENTMNDKGYEFLREKKMTDAIKTFQLNTQAFPNSGNAWDSLAEVNMNAGQIEAAIKQYKKSLELDPLNTNAIKMLEKLDAMK</sequence>
<dbReference type="InterPro" id="IPR011990">
    <property type="entry name" value="TPR-like_helical_dom_sf"/>
</dbReference>
<dbReference type="Gene3D" id="1.25.40.10">
    <property type="entry name" value="Tetratricopeptide repeat domain"/>
    <property type="match status" value="1"/>
</dbReference>
<feature type="domain" description="DJ-1/PfpI" evidence="2">
    <location>
        <begin position="35"/>
        <end position="195"/>
    </location>
</feature>
<dbReference type="EMBL" id="JADKGY010000008">
    <property type="protein sequence ID" value="MBK9982999.1"/>
    <property type="molecule type" value="Genomic_DNA"/>
</dbReference>
<name>A0A9D7SY88_9BACT</name>